<dbReference type="InterPro" id="IPR007815">
    <property type="entry name" value="Emycin_Estase"/>
</dbReference>
<evidence type="ECO:0000313" key="2">
    <source>
        <dbReference type="EMBL" id="SNC76177.1"/>
    </source>
</evidence>
<proteinExistence type="predicted"/>
<dbReference type="Pfam" id="PF05139">
    <property type="entry name" value="Erythro_esteras"/>
    <property type="match status" value="1"/>
</dbReference>
<gene>
    <name evidence="2" type="ORF">SAMN06265337_3253</name>
</gene>
<name>A0A212UD63_9BACT</name>
<evidence type="ECO:0000313" key="3">
    <source>
        <dbReference type="Proteomes" id="UP000198131"/>
    </source>
</evidence>
<dbReference type="PANTHER" id="PTHR31299">
    <property type="entry name" value="ESTERASE, PUTATIVE (AFU_ORTHOLOGUE AFUA_1G05850)-RELATED"/>
    <property type="match status" value="1"/>
</dbReference>
<dbReference type="EMBL" id="FYEW01000002">
    <property type="protein sequence ID" value="SNC76177.1"/>
    <property type="molecule type" value="Genomic_DNA"/>
</dbReference>
<dbReference type="AlphaFoldDB" id="A0A212UD63"/>
<accession>A0A212UD63</accession>
<protein>
    <submittedName>
        <fullName evidence="2">Erythromycin esterase homolog</fullName>
    </submittedName>
</protein>
<sequence length="448" mass="49863">MKTSLRSLLASALLSTASVAALGQSAATPTAPVAAATDTARISLNPSLINAVSVQSFEEFRATVQPLVKQMAGKKVVAMGEGTHGTAEFYKLRFWLTRILMEEYGFSQVALENDYTDTYLLNEGLRQPKAAVESLMKAHLYSIWQNQETAELLTWMQTHNRTHRRQVQVRGIDFGYVLPEARELSALAARYPKSGLQELTATLTKHAALQDSIWDNLNKKDFKFPRKRWLAGGLEGYYTAEKIQQTLTTARLPRKQRELAEGFALDAKVAFDVFYQFTVKKRNSSRDSLMAEMTNFMVRGKNEKVIVWAHDAHVSRKIAMADDPGNGGGTGAFLERMLPGQYFVLGTSTATGTFAATTDKRITRTSPMASYPLESPLVGSWEAFLSEVSAPVFYLSTKQLSTQNLKRPLRFVGYMPSSGKDDYSNFKLTEAFDALLFVRQTTAATPLR</sequence>
<feature type="chain" id="PRO_5013007677" evidence="1">
    <location>
        <begin position="21"/>
        <end position="448"/>
    </location>
</feature>
<dbReference type="CDD" id="cd14728">
    <property type="entry name" value="Ere-like"/>
    <property type="match status" value="1"/>
</dbReference>
<dbReference type="InterPro" id="IPR052036">
    <property type="entry name" value="Hydrolase/PRTase-associated"/>
</dbReference>
<keyword evidence="1" id="KW-0732">Signal</keyword>
<keyword evidence="3" id="KW-1185">Reference proteome</keyword>
<dbReference type="GO" id="GO:0046677">
    <property type="term" value="P:response to antibiotic"/>
    <property type="evidence" value="ECO:0007669"/>
    <property type="project" value="InterPro"/>
</dbReference>
<dbReference type="RefSeq" id="WP_088844534.1">
    <property type="nucleotide sequence ID" value="NZ_FYEW01000002.1"/>
</dbReference>
<dbReference type="Gene3D" id="3.30.1870.10">
    <property type="entry name" value="EreA-like, domain 2"/>
    <property type="match status" value="1"/>
</dbReference>
<dbReference type="SUPFAM" id="SSF159501">
    <property type="entry name" value="EreA/ChaN-like"/>
    <property type="match status" value="1"/>
</dbReference>
<dbReference type="Gene3D" id="3.40.1660.10">
    <property type="entry name" value="EreA-like (biosynthetic domain)"/>
    <property type="match status" value="1"/>
</dbReference>
<organism evidence="2 3">
    <name type="scientific">Hymenobacter gelipurpurascens</name>
    <dbReference type="NCBI Taxonomy" id="89968"/>
    <lineage>
        <taxon>Bacteria</taxon>
        <taxon>Pseudomonadati</taxon>
        <taxon>Bacteroidota</taxon>
        <taxon>Cytophagia</taxon>
        <taxon>Cytophagales</taxon>
        <taxon>Hymenobacteraceae</taxon>
        <taxon>Hymenobacter</taxon>
    </lineage>
</organism>
<reference evidence="3" key="1">
    <citation type="submission" date="2017-06" db="EMBL/GenBank/DDBJ databases">
        <authorList>
            <person name="Varghese N."/>
            <person name="Submissions S."/>
        </authorList>
    </citation>
    <scope>NUCLEOTIDE SEQUENCE [LARGE SCALE GENOMIC DNA]</scope>
    <source>
        <strain evidence="3">DSM 11116</strain>
    </source>
</reference>
<dbReference type="Gene3D" id="1.20.1440.30">
    <property type="entry name" value="Biosynthetic Protein domain"/>
    <property type="match status" value="1"/>
</dbReference>
<evidence type="ECO:0000256" key="1">
    <source>
        <dbReference type="SAM" id="SignalP"/>
    </source>
</evidence>
<dbReference type="Proteomes" id="UP000198131">
    <property type="component" value="Unassembled WGS sequence"/>
</dbReference>
<dbReference type="PANTHER" id="PTHR31299:SF0">
    <property type="entry name" value="ESTERASE, PUTATIVE (AFU_ORTHOLOGUE AFUA_1G05850)-RELATED"/>
    <property type="match status" value="1"/>
</dbReference>
<feature type="signal peptide" evidence="1">
    <location>
        <begin position="1"/>
        <end position="20"/>
    </location>
</feature>
<dbReference type="OrthoDB" id="9810066at2"/>